<accession>W2LBW2</accession>
<organism evidence="1">
    <name type="scientific">Phytophthora nicotianae</name>
    <name type="common">Potato buckeye rot agent</name>
    <name type="synonym">Phytophthora parasitica</name>
    <dbReference type="NCBI Taxonomy" id="4792"/>
    <lineage>
        <taxon>Eukaryota</taxon>
        <taxon>Sar</taxon>
        <taxon>Stramenopiles</taxon>
        <taxon>Oomycota</taxon>
        <taxon>Peronosporomycetes</taxon>
        <taxon>Peronosporales</taxon>
        <taxon>Peronosporaceae</taxon>
        <taxon>Phytophthora</taxon>
    </lineage>
</organism>
<gene>
    <name evidence="1" type="ORF">L917_07849</name>
</gene>
<dbReference type="EMBL" id="KI679456">
    <property type="protein sequence ID" value="ETL94120.1"/>
    <property type="molecule type" value="Genomic_DNA"/>
</dbReference>
<dbReference type="VEuPathDB" id="FungiDB:PPTG_22835"/>
<dbReference type="Proteomes" id="UP000054423">
    <property type="component" value="Unassembled WGS sequence"/>
</dbReference>
<dbReference type="AlphaFoldDB" id="W2LBW2"/>
<name>W2LBW2_PHYNI</name>
<proteinExistence type="predicted"/>
<sequence length="98" mass="10609">MGASNCQVSGPSANLCQLHYISGLRDSDALSRIIGWAHPELIALLKHFASVAKQFGFRNPLSYQQRKNPQPTKTTMPKKQKVEVVIPGIHLASTAAAA</sequence>
<protein>
    <submittedName>
        <fullName evidence="1">Uncharacterized protein</fullName>
    </submittedName>
</protein>
<evidence type="ECO:0000313" key="1">
    <source>
        <dbReference type="EMBL" id="ETL94120.1"/>
    </source>
</evidence>
<reference evidence="1" key="1">
    <citation type="submission" date="2013-11" db="EMBL/GenBank/DDBJ databases">
        <title>The Genome Sequence of Phytophthora parasitica CHvinca01.</title>
        <authorList>
            <consortium name="The Broad Institute Genomics Platform"/>
            <person name="Russ C."/>
            <person name="Tyler B."/>
            <person name="Panabieres F."/>
            <person name="Shan W."/>
            <person name="Tripathy S."/>
            <person name="Grunwald N."/>
            <person name="Machado M."/>
            <person name="Johnson C.S."/>
            <person name="Arredondo F."/>
            <person name="Hong C."/>
            <person name="Coffey M."/>
            <person name="Young S.K."/>
            <person name="Zeng Q."/>
            <person name="Gargeya S."/>
            <person name="Fitzgerald M."/>
            <person name="Abouelleil A."/>
            <person name="Alvarado L."/>
            <person name="Chapman S.B."/>
            <person name="Gainer-Dewar J."/>
            <person name="Goldberg J."/>
            <person name="Griggs A."/>
            <person name="Gujja S."/>
            <person name="Hansen M."/>
            <person name="Howarth C."/>
            <person name="Imamovic A."/>
            <person name="Ireland A."/>
            <person name="Larimer J."/>
            <person name="McCowan C."/>
            <person name="Murphy C."/>
            <person name="Pearson M."/>
            <person name="Poon T.W."/>
            <person name="Priest M."/>
            <person name="Roberts A."/>
            <person name="Saif S."/>
            <person name="Shea T."/>
            <person name="Sykes S."/>
            <person name="Wortman J."/>
            <person name="Nusbaum C."/>
            <person name="Birren B."/>
        </authorList>
    </citation>
    <scope>NUCLEOTIDE SEQUENCE [LARGE SCALE GENOMIC DNA]</scope>
    <source>
        <strain evidence="1">CHvinca01</strain>
    </source>
</reference>